<feature type="region of interest" description="Disordered" evidence="12">
    <location>
        <begin position="595"/>
        <end position="620"/>
    </location>
</feature>
<dbReference type="OrthoDB" id="10009520at2759"/>
<comment type="catalytic activity">
    <reaction evidence="1">
        <text>[E2 ubiquitin-conjugating enzyme]-S-ubiquitinyl-L-cysteine + [acceptor protein]-L-lysine = [E2 ubiquitin-conjugating enzyme]-L-cysteine + [acceptor protein]-N(6)-ubiquitinyl-L-lysine.</text>
        <dbReference type="EC" id="2.3.2.31"/>
    </reaction>
</comment>
<dbReference type="GO" id="GO:0061630">
    <property type="term" value="F:ubiquitin protein ligase activity"/>
    <property type="evidence" value="ECO:0007669"/>
    <property type="project" value="UniProtKB-EC"/>
</dbReference>
<dbReference type="Pfam" id="PF01485">
    <property type="entry name" value="IBR"/>
    <property type="match status" value="1"/>
</dbReference>
<feature type="compositionally biased region" description="Basic residues" evidence="12">
    <location>
        <begin position="687"/>
        <end position="697"/>
    </location>
</feature>
<comment type="caution">
    <text evidence="15">The sequence shown here is derived from an EMBL/GenBank/DDBJ whole genome shotgun (WGS) entry which is preliminary data.</text>
</comment>
<evidence type="ECO:0000256" key="5">
    <source>
        <dbReference type="ARBA" id="ARBA00022679"/>
    </source>
</evidence>
<dbReference type="EC" id="2.3.2.31" evidence="4"/>
<evidence type="ECO:0000259" key="13">
    <source>
        <dbReference type="PROSITE" id="PS50089"/>
    </source>
</evidence>
<evidence type="ECO:0000256" key="1">
    <source>
        <dbReference type="ARBA" id="ARBA00001798"/>
    </source>
</evidence>
<dbReference type="AlphaFoldDB" id="A0A250WU35"/>
<dbReference type="InterPro" id="IPR031127">
    <property type="entry name" value="E3_UB_ligase_RBR"/>
</dbReference>
<name>A0A250WU35_9CHLO</name>
<organism evidence="15 16">
    <name type="scientific">Chlamydomonas eustigma</name>
    <dbReference type="NCBI Taxonomy" id="1157962"/>
    <lineage>
        <taxon>Eukaryota</taxon>
        <taxon>Viridiplantae</taxon>
        <taxon>Chlorophyta</taxon>
        <taxon>core chlorophytes</taxon>
        <taxon>Chlorophyceae</taxon>
        <taxon>CS clade</taxon>
        <taxon>Chlamydomonadales</taxon>
        <taxon>Chlamydomonadaceae</taxon>
        <taxon>Chlamydomonas</taxon>
    </lineage>
</organism>
<dbReference type="FunFam" id="3.30.40.10:FF:000019">
    <property type="entry name" value="RBR-type E3 ubiquitin transferase"/>
    <property type="match status" value="1"/>
</dbReference>
<accession>A0A250WU35</accession>
<comment type="function">
    <text evidence="2">Might act as an E3 ubiquitin-protein ligase, or as part of E3 complex, which accepts ubiquitin from specific E2 ubiquitin-conjugating enzymes and then transfers it to substrates.</text>
</comment>
<keyword evidence="6" id="KW-0479">Metal-binding</keyword>
<feature type="domain" description="RING-type" evidence="13">
    <location>
        <begin position="141"/>
        <end position="190"/>
    </location>
</feature>
<dbReference type="InterPro" id="IPR013083">
    <property type="entry name" value="Znf_RING/FYVE/PHD"/>
</dbReference>
<feature type="domain" description="RING-type" evidence="14">
    <location>
        <begin position="137"/>
        <end position="352"/>
    </location>
</feature>
<dbReference type="PROSITE" id="PS50089">
    <property type="entry name" value="ZF_RING_2"/>
    <property type="match status" value="1"/>
</dbReference>
<dbReference type="CDD" id="cd20346">
    <property type="entry name" value="BRcat_RBR_ANKIB1"/>
    <property type="match status" value="1"/>
</dbReference>
<evidence type="ECO:0000256" key="10">
    <source>
        <dbReference type="ARBA" id="ARBA00022833"/>
    </source>
</evidence>
<evidence type="ECO:0000256" key="8">
    <source>
        <dbReference type="ARBA" id="ARBA00022771"/>
    </source>
</evidence>
<dbReference type="STRING" id="1157962.A0A250WU35"/>
<evidence type="ECO:0000256" key="11">
    <source>
        <dbReference type="PROSITE-ProRule" id="PRU00175"/>
    </source>
</evidence>
<dbReference type="InterPro" id="IPR044066">
    <property type="entry name" value="TRIAD_supradom"/>
</dbReference>
<evidence type="ECO:0000256" key="6">
    <source>
        <dbReference type="ARBA" id="ARBA00022723"/>
    </source>
</evidence>
<keyword evidence="10" id="KW-0862">Zinc</keyword>
<feature type="compositionally biased region" description="Low complexity" evidence="12">
    <location>
        <begin position="651"/>
        <end position="684"/>
    </location>
</feature>
<evidence type="ECO:0000259" key="14">
    <source>
        <dbReference type="PROSITE" id="PS51873"/>
    </source>
</evidence>
<proteinExistence type="inferred from homology"/>
<dbReference type="PROSITE" id="PS51873">
    <property type="entry name" value="TRIAD"/>
    <property type="match status" value="1"/>
</dbReference>
<dbReference type="Proteomes" id="UP000232323">
    <property type="component" value="Unassembled WGS sequence"/>
</dbReference>
<gene>
    <name evidence="15" type="ORF">CEUSTIGMA_g1787.t1</name>
</gene>
<evidence type="ECO:0000256" key="12">
    <source>
        <dbReference type="SAM" id="MobiDB-lite"/>
    </source>
</evidence>
<dbReference type="PANTHER" id="PTHR11685">
    <property type="entry name" value="RBR FAMILY RING FINGER AND IBR DOMAIN-CONTAINING"/>
    <property type="match status" value="1"/>
</dbReference>
<dbReference type="Gene3D" id="3.30.40.10">
    <property type="entry name" value="Zinc/RING finger domain, C3HC4 (zinc finger)"/>
    <property type="match status" value="1"/>
</dbReference>
<evidence type="ECO:0000313" key="15">
    <source>
        <dbReference type="EMBL" id="GAX74338.1"/>
    </source>
</evidence>
<dbReference type="Gene3D" id="1.20.120.1750">
    <property type="match status" value="1"/>
</dbReference>
<sequence>MSLDSCESRCLQREIMDEDSDGYNYNSGDDEMQDSSEEGGSGSDEDFGYDASAEIEINTKKVAYKVLSKQDLKKRQDETVTDVINVLGISNDEATRVLRKFKWDISRVHEAWFSDVDSVRAAVGIQEESSNRPTSSSEELCMICFEPFPISSMRASACGHSFCPPCWRGYISTAVSSGPAALDLRCPVPKCGSCVPTALVREILEPEDLGKYETFALRSFVEDNKRMSWCPGKGCESTVECLVDRAADEPLDVLCNCSTAFCFSCKEEAHRPVSCEVVRKWITKNSAESENLNWILANTKPCPKCHRPIEKNQGCMHMVCSQCKFEFCWLCQGDWKEHGERTGGYYNCNRFETAKRKGELDDETKRRENAKHSLERYMHYFERWDAHHKARDKAISDAGRVSTDSLEKLSDMTKTPTSQLKFIMDAWHQIIECRRILSWTYCFGYYQFMEVAEADDLAAASAAAAAKSSVTNKVVGSSSSRTVAATASAKAGLKAAQAAAAAEAKSDAARAAALEPQQRQRHFFEFLQGDAERSLDRLHEAAEKQLQEIVHDSSRNFQEFRKNLIGLTDVTQQFFDKLVKQLERGFESMQDEYMVTQSPQHHHPQHYGGDGSSGTSSHFNHQEPLQVNATSSAVSLEGAQGGSRMSTTREAAGGAAAAASRSSQSGGSAAAAAGPAAGSGLLSSHKVNTRRSSKRGRGLNAAAAGGGGVVSSSVLVGCSEGGEEEEEEEDVNMEPEELLRQQGFWSCTHCTYNNDDLTLEQCEVCAHPRQHHN</sequence>
<feature type="compositionally biased region" description="Acidic residues" evidence="12">
    <location>
        <begin position="28"/>
        <end position="48"/>
    </location>
</feature>
<dbReference type="InterPro" id="IPR045840">
    <property type="entry name" value="Ariadne"/>
</dbReference>
<dbReference type="EMBL" id="BEGY01000007">
    <property type="protein sequence ID" value="GAX74338.1"/>
    <property type="molecule type" value="Genomic_DNA"/>
</dbReference>
<evidence type="ECO:0000256" key="4">
    <source>
        <dbReference type="ARBA" id="ARBA00012251"/>
    </source>
</evidence>
<protein>
    <recommendedName>
        <fullName evidence="4">RBR-type E3 ubiquitin transferase</fullName>
        <ecNumber evidence="4">2.3.2.31</ecNumber>
    </recommendedName>
</protein>
<keyword evidence="5" id="KW-0808">Transferase</keyword>
<dbReference type="InterPro" id="IPR001841">
    <property type="entry name" value="Znf_RING"/>
</dbReference>
<dbReference type="GO" id="GO:0016567">
    <property type="term" value="P:protein ubiquitination"/>
    <property type="evidence" value="ECO:0007669"/>
    <property type="project" value="InterPro"/>
</dbReference>
<dbReference type="CDD" id="cd22583">
    <property type="entry name" value="Rcat_RBR_ARI7-like"/>
    <property type="match status" value="1"/>
</dbReference>
<evidence type="ECO:0000256" key="9">
    <source>
        <dbReference type="ARBA" id="ARBA00022786"/>
    </source>
</evidence>
<keyword evidence="9" id="KW-0833">Ubl conjugation pathway</keyword>
<reference evidence="15 16" key="1">
    <citation type="submission" date="2017-08" db="EMBL/GenBank/DDBJ databases">
        <title>Acidophilic green algal genome provides insights into adaptation to an acidic environment.</title>
        <authorList>
            <person name="Hirooka S."/>
            <person name="Hirose Y."/>
            <person name="Kanesaki Y."/>
            <person name="Higuchi S."/>
            <person name="Fujiwara T."/>
            <person name="Onuma R."/>
            <person name="Era A."/>
            <person name="Ohbayashi R."/>
            <person name="Uzuka A."/>
            <person name="Nozaki H."/>
            <person name="Yoshikawa H."/>
            <person name="Miyagishima S.Y."/>
        </authorList>
    </citation>
    <scope>NUCLEOTIDE SEQUENCE [LARGE SCALE GENOMIC DNA]</scope>
    <source>
        <strain evidence="15 16">NIES-2499</strain>
    </source>
</reference>
<keyword evidence="16" id="KW-1185">Reference proteome</keyword>
<keyword evidence="8 11" id="KW-0863">Zinc-finger</keyword>
<feature type="region of interest" description="Disordered" evidence="12">
    <location>
        <begin position="15"/>
        <end position="48"/>
    </location>
</feature>
<comment type="similarity">
    <text evidence="3">Belongs to the RBR family. Ariadne subfamily.</text>
</comment>
<dbReference type="InterPro" id="IPR002867">
    <property type="entry name" value="IBR_dom"/>
</dbReference>
<feature type="region of interest" description="Disordered" evidence="12">
    <location>
        <begin position="632"/>
        <end position="707"/>
    </location>
</feature>
<dbReference type="SMART" id="SM00647">
    <property type="entry name" value="IBR"/>
    <property type="match status" value="2"/>
</dbReference>
<dbReference type="Pfam" id="PF22191">
    <property type="entry name" value="IBR_1"/>
    <property type="match status" value="1"/>
</dbReference>
<evidence type="ECO:0000256" key="3">
    <source>
        <dbReference type="ARBA" id="ARBA00005884"/>
    </source>
</evidence>
<evidence type="ECO:0000256" key="2">
    <source>
        <dbReference type="ARBA" id="ARBA00003976"/>
    </source>
</evidence>
<evidence type="ECO:0000256" key="7">
    <source>
        <dbReference type="ARBA" id="ARBA00022737"/>
    </source>
</evidence>
<dbReference type="Pfam" id="PF19422">
    <property type="entry name" value="Ariadne"/>
    <property type="match status" value="1"/>
</dbReference>
<keyword evidence="7" id="KW-0677">Repeat</keyword>
<evidence type="ECO:0000313" key="16">
    <source>
        <dbReference type="Proteomes" id="UP000232323"/>
    </source>
</evidence>
<dbReference type="GO" id="GO:0008270">
    <property type="term" value="F:zinc ion binding"/>
    <property type="evidence" value="ECO:0007669"/>
    <property type="project" value="UniProtKB-KW"/>
</dbReference>
<dbReference type="SUPFAM" id="SSF57850">
    <property type="entry name" value="RING/U-box"/>
    <property type="match status" value="3"/>
</dbReference>